<accession>A0A1G2KS41</accession>
<sequence>PPPDWSPAPPATSPGRGDIDIPPTLDSSSAPSGGSSASGGGTEPGDLDLGIKIWPLGGLVPCGNPDQPACDECYIIVLVINLLNFMILTLAPAIALLAFLYAGFVYAFSGGSDSRITAAKTVLWNVVIGSLIVFGAYFIVDTVIKVVTSNASGQSFSVANLGPWNAPTFVQNYLGTGSCSIFGGKPLERGPSGSLQKSTQQATSAIEKAANIAGGIILGLSVLMILYSAFLFTTNGGDSDRLTAARRALLFALVGVGIALLAFVIPNLVLKVFS</sequence>
<proteinExistence type="predicted"/>
<organism evidence="3 4">
    <name type="scientific">Candidatus Sungbacteria bacterium RIFCSPHIGHO2_02_FULL_49_20</name>
    <dbReference type="NCBI Taxonomy" id="1802272"/>
    <lineage>
        <taxon>Bacteria</taxon>
        <taxon>Candidatus Sungiibacteriota</taxon>
    </lineage>
</organism>
<evidence type="ECO:0000256" key="2">
    <source>
        <dbReference type="SAM" id="Phobius"/>
    </source>
</evidence>
<dbReference type="Proteomes" id="UP000178710">
    <property type="component" value="Unassembled WGS sequence"/>
</dbReference>
<reference evidence="3 4" key="1">
    <citation type="journal article" date="2016" name="Nat. Commun.">
        <title>Thousands of microbial genomes shed light on interconnected biogeochemical processes in an aquifer system.</title>
        <authorList>
            <person name="Anantharaman K."/>
            <person name="Brown C.T."/>
            <person name="Hug L.A."/>
            <person name="Sharon I."/>
            <person name="Castelle C.J."/>
            <person name="Probst A.J."/>
            <person name="Thomas B.C."/>
            <person name="Singh A."/>
            <person name="Wilkins M.J."/>
            <person name="Karaoz U."/>
            <person name="Brodie E.L."/>
            <person name="Williams K.H."/>
            <person name="Hubbard S.S."/>
            <person name="Banfield J.F."/>
        </authorList>
    </citation>
    <scope>NUCLEOTIDE SEQUENCE [LARGE SCALE GENOMIC DNA]</scope>
</reference>
<dbReference type="AlphaFoldDB" id="A0A1G2KS41"/>
<feature type="transmembrane region" description="Helical" evidence="2">
    <location>
        <begin position="248"/>
        <end position="269"/>
    </location>
</feature>
<keyword evidence="2" id="KW-0472">Membrane</keyword>
<feature type="compositionally biased region" description="Pro residues" evidence="1">
    <location>
        <begin position="1"/>
        <end position="12"/>
    </location>
</feature>
<evidence type="ECO:0000313" key="4">
    <source>
        <dbReference type="Proteomes" id="UP000178710"/>
    </source>
</evidence>
<feature type="transmembrane region" description="Helical" evidence="2">
    <location>
        <begin position="212"/>
        <end position="236"/>
    </location>
</feature>
<feature type="non-terminal residue" evidence="3">
    <location>
        <position position="1"/>
    </location>
</feature>
<evidence type="ECO:0000256" key="1">
    <source>
        <dbReference type="SAM" id="MobiDB-lite"/>
    </source>
</evidence>
<gene>
    <name evidence="3" type="ORF">A3C12_01125</name>
</gene>
<name>A0A1G2KS41_9BACT</name>
<protein>
    <submittedName>
        <fullName evidence="3">Uncharacterized protein</fullName>
    </submittedName>
</protein>
<feature type="transmembrane region" description="Helical" evidence="2">
    <location>
        <begin position="85"/>
        <end position="109"/>
    </location>
</feature>
<keyword evidence="2" id="KW-0812">Transmembrane</keyword>
<feature type="transmembrane region" description="Helical" evidence="2">
    <location>
        <begin position="121"/>
        <end position="140"/>
    </location>
</feature>
<feature type="region of interest" description="Disordered" evidence="1">
    <location>
        <begin position="1"/>
        <end position="41"/>
    </location>
</feature>
<keyword evidence="2" id="KW-1133">Transmembrane helix</keyword>
<evidence type="ECO:0000313" key="3">
    <source>
        <dbReference type="EMBL" id="OHA02163.1"/>
    </source>
</evidence>
<dbReference type="EMBL" id="MHQK01000007">
    <property type="protein sequence ID" value="OHA02163.1"/>
    <property type="molecule type" value="Genomic_DNA"/>
</dbReference>
<comment type="caution">
    <text evidence="3">The sequence shown here is derived from an EMBL/GenBank/DDBJ whole genome shotgun (WGS) entry which is preliminary data.</text>
</comment>